<evidence type="ECO:0000256" key="4">
    <source>
        <dbReference type="ARBA" id="ARBA00023204"/>
    </source>
</evidence>
<comment type="caution">
    <text evidence="8">The sequence shown here is derived from an EMBL/GenBank/DDBJ whole genome shotgun (WGS) entry which is preliminary data.</text>
</comment>
<reference evidence="8 9" key="1">
    <citation type="submission" date="2014-03" db="EMBL/GenBank/DDBJ databases">
        <authorList>
            <person name="Sibley D."/>
            <person name="Venepally P."/>
            <person name="Karamycheva S."/>
            <person name="Hadjithomas M."/>
            <person name="Khan A."/>
            <person name="Brunk B."/>
            <person name="Roos D."/>
            <person name="Caler E."/>
            <person name="Lorenzi H."/>
        </authorList>
    </citation>
    <scope>NUCLEOTIDE SEQUENCE [LARGE SCALE GENOMIC DNA]</scope>
    <source>
        <strain evidence="9">p89</strain>
    </source>
</reference>
<gene>
    <name evidence="8" type="ORF">TGP89_289670</name>
</gene>
<comment type="similarity">
    <text evidence="2">Belongs to the DNA repair metallo-beta-lactamase (DRMBL) family.</text>
</comment>
<accession>A0A086JME1</accession>
<evidence type="ECO:0000256" key="6">
    <source>
        <dbReference type="SAM" id="MobiDB-lite"/>
    </source>
</evidence>
<dbReference type="AlphaFoldDB" id="A0A086JME1"/>
<dbReference type="Gene3D" id="3.60.15.10">
    <property type="entry name" value="Ribonuclease Z/Hydroxyacylglutathione hydrolase-like"/>
    <property type="match status" value="1"/>
</dbReference>
<evidence type="ECO:0000259" key="7">
    <source>
        <dbReference type="SMART" id="SM00849"/>
    </source>
</evidence>
<dbReference type="GO" id="GO:0035312">
    <property type="term" value="F:5'-3' DNA exonuclease activity"/>
    <property type="evidence" value="ECO:0007669"/>
    <property type="project" value="TreeGrafter"/>
</dbReference>
<feature type="domain" description="Metallo-beta-lactamase" evidence="7">
    <location>
        <begin position="10"/>
        <end position="158"/>
    </location>
</feature>
<dbReference type="CDD" id="cd16273">
    <property type="entry name" value="SNM1A-1C-like_MBL-fold"/>
    <property type="match status" value="1"/>
</dbReference>
<keyword evidence="4" id="KW-0234">DNA repair</keyword>
<dbReference type="Pfam" id="PF07522">
    <property type="entry name" value="DRMBL"/>
    <property type="match status" value="1"/>
</dbReference>
<proteinExistence type="inferred from homology"/>
<dbReference type="PANTHER" id="PTHR23240">
    <property type="entry name" value="DNA CROSS-LINK REPAIR PROTEIN PSO2/SNM1-RELATED"/>
    <property type="match status" value="1"/>
</dbReference>
<dbReference type="Proteomes" id="UP000028828">
    <property type="component" value="Unassembled WGS sequence"/>
</dbReference>
<evidence type="ECO:0000256" key="1">
    <source>
        <dbReference type="ARBA" id="ARBA00004123"/>
    </source>
</evidence>
<dbReference type="SMART" id="SM00849">
    <property type="entry name" value="Lactamase_B"/>
    <property type="match status" value="1"/>
</dbReference>
<keyword evidence="3" id="KW-0227">DNA damage</keyword>
<dbReference type="PANTHER" id="PTHR23240:SF6">
    <property type="entry name" value="DNA CROSS-LINK REPAIR 1A PROTEIN"/>
    <property type="match status" value="1"/>
</dbReference>
<dbReference type="SUPFAM" id="SSF56281">
    <property type="entry name" value="Metallo-hydrolase/oxidoreductase"/>
    <property type="match status" value="1"/>
</dbReference>
<evidence type="ECO:0000256" key="3">
    <source>
        <dbReference type="ARBA" id="ARBA00022763"/>
    </source>
</evidence>
<evidence type="ECO:0000256" key="2">
    <source>
        <dbReference type="ARBA" id="ARBA00010304"/>
    </source>
</evidence>
<organism evidence="8 9">
    <name type="scientific">Toxoplasma gondii p89</name>
    <dbReference type="NCBI Taxonomy" id="943119"/>
    <lineage>
        <taxon>Eukaryota</taxon>
        <taxon>Sar</taxon>
        <taxon>Alveolata</taxon>
        <taxon>Apicomplexa</taxon>
        <taxon>Conoidasida</taxon>
        <taxon>Coccidia</taxon>
        <taxon>Eucoccidiorida</taxon>
        <taxon>Eimeriorina</taxon>
        <taxon>Sarcocystidae</taxon>
        <taxon>Toxoplasma</taxon>
    </lineage>
</organism>
<evidence type="ECO:0000313" key="8">
    <source>
        <dbReference type="EMBL" id="KFG33309.1"/>
    </source>
</evidence>
<dbReference type="OrthoDB" id="262529at2759"/>
<comment type="subcellular location">
    <subcellularLocation>
        <location evidence="1">Nucleus</location>
    </subcellularLocation>
</comment>
<keyword evidence="5" id="KW-0539">Nucleus</keyword>
<evidence type="ECO:0000256" key="5">
    <source>
        <dbReference type="ARBA" id="ARBA00023242"/>
    </source>
</evidence>
<dbReference type="GO" id="GO:0003684">
    <property type="term" value="F:damaged DNA binding"/>
    <property type="evidence" value="ECO:0007669"/>
    <property type="project" value="TreeGrafter"/>
</dbReference>
<dbReference type="GO" id="GO:0006303">
    <property type="term" value="P:double-strand break repair via nonhomologous end joining"/>
    <property type="evidence" value="ECO:0007669"/>
    <property type="project" value="TreeGrafter"/>
</dbReference>
<dbReference type="GO" id="GO:0005634">
    <property type="term" value="C:nucleus"/>
    <property type="evidence" value="ECO:0007669"/>
    <property type="project" value="UniProtKB-SubCell"/>
</dbReference>
<dbReference type="VEuPathDB" id="ToxoDB:TGP89_289670"/>
<feature type="region of interest" description="Disordered" evidence="6">
    <location>
        <begin position="360"/>
        <end position="388"/>
    </location>
</feature>
<dbReference type="InterPro" id="IPR036866">
    <property type="entry name" value="RibonucZ/Hydroxyglut_hydro"/>
</dbReference>
<protein>
    <submittedName>
        <fullName evidence="8">DNA repair metallo-beta-lactamase</fullName>
    </submittedName>
</protein>
<sequence>MASVSIAASRHVSHIVPETEPLVLVDTFRKVPKGSFVFFLSHFHADHYSGLSSSWSRGVVYCSVLTARLIITFLRVNKALVRGLDLDTEYEIADARVTLLDANHCPGAVMFLCKTKGGKTYLHTGDFRYDRHMVDHPALANCHIDTVFLDTTYGRPEYEFEPQVDTIQRAVNVAEEVCKESKQPGRVLFLVGSYTIGKEKIALALSETFGWTVFASGKRRRILDCLQLEQLRDGGLGDDPATCCIHIVPMNTIGTVMPYFRPNFPRIQKYMEDAGLSDVFSSVVAFLPTGWSFTSKWNKEHSSMSSGCITVHLLEYSEHSSYTELKEFVNHLRPNQVIPTVYSNQKDFCRLLRDMQPTTKAEASRGAHISQGNSGRKRTRTRETGNQKQLKITSFFSSAPSVGAMETLSVRKSIPQTRHLQRYQRIQPEVIELSE</sequence>
<dbReference type="Gene3D" id="3.40.50.12650">
    <property type="match status" value="1"/>
</dbReference>
<evidence type="ECO:0000313" key="9">
    <source>
        <dbReference type="Proteomes" id="UP000028828"/>
    </source>
</evidence>
<dbReference type="EMBL" id="AEYI02001772">
    <property type="protein sequence ID" value="KFG33309.1"/>
    <property type="molecule type" value="Genomic_DNA"/>
</dbReference>
<dbReference type="InterPro" id="IPR011084">
    <property type="entry name" value="DRMBL"/>
</dbReference>
<dbReference type="GO" id="GO:0036297">
    <property type="term" value="P:interstrand cross-link repair"/>
    <property type="evidence" value="ECO:0007669"/>
    <property type="project" value="TreeGrafter"/>
</dbReference>
<dbReference type="InterPro" id="IPR001279">
    <property type="entry name" value="Metallo-B-lactamas"/>
</dbReference>
<name>A0A086JME1_TOXGO</name>